<feature type="compositionally biased region" description="Acidic residues" evidence="6">
    <location>
        <begin position="25"/>
        <end position="44"/>
    </location>
</feature>
<evidence type="ECO:0000256" key="2">
    <source>
        <dbReference type="ARBA" id="ARBA00022737"/>
    </source>
</evidence>
<keyword evidence="3 5" id="KW-0863">Zinc-finger</keyword>
<dbReference type="InterPro" id="IPR000571">
    <property type="entry name" value="Znf_CCCH"/>
</dbReference>
<sequence length="586" mass="63963">MVDVLSAQSERIDTKMGDADMKDLDLEDGELPEEGEIDDDDEVPETSVATIAPAAPASSNRRHSNSPGRSSPDKAKRNGGSFLSDSSRFTPRLKQSSRSKRPDPKPTPTSSEKPERKPSTSPPKISEDPFGPNDSDYREEDRDYRNYGGEEDFGDTDYRTAEKRRRRSQSPPSAVGEWGSRPLKRMRGGFAPRGRFAGRETSHIICKFYREGFCRDNDACLFSHNAEDSLRHPELCKFYKQGFCKKGLHCSNLHGEFPCIGYHRGDCRGECGFSHLPLNDYTRPIFDKYNAIYYGDDYRPGEGPPPTSTARSLDQAAAIPGLPPGFTMPPGFPGGPPAGAPPIMPPPPNMVLRTASPPPSMVGNNTTLPPIPRRRPLLPHPDEEARDPHTGLPPPSVVLPQLSSVRTGYSPPPAMHQGYSSPYRPSPPRREEPPVQAPPPAFDINNMLAQFSASASSDDSPASPPPQQTSRPRANSLGQAVWRLLEVLRNPSYSTVDPAVASTCGRADPRMAKVLDSQFDAVTSLISSNAPVSQSSSSNSVIPPPSLVDPRSLADPRLRTRPTALTDPRAAATRSSWMPQMPQSSL</sequence>
<evidence type="ECO:0000313" key="8">
    <source>
        <dbReference type="Proteomes" id="UP000887575"/>
    </source>
</evidence>
<dbReference type="PROSITE" id="PS50103">
    <property type="entry name" value="ZF_C3H1"/>
    <property type="match status" value="2"/>
</dbReference>
<dbReference type="GO" id="GO:0045892">
    <property type="term" value="P:negative regulation of DNA-templated transcription"/>
    <property type="evidence" value="ECO:0007669"/>
    <property type="project" value="InterPro"/>
</dbReference>
<organism evidence="8 9">
    <name type="scientific">Mesorhabditis belari</name>
    <dbReference type="NCBI Taxonomy" id="2138241"/>
    <lineage>
        <taxon>Eukaryota</taxon>
        <taxon>Metazoa</taxon>
        <taxon>Ecdysozoa</taxon>
        <taxon>Nematoda</taxon>
        <taxon>Chromadorea</taxon>
        <taxon>Rhabditida</taxon>
        <taxon>Rhabditina</taxon>
        <taxon>Rhabditomorpha</taxon>
        <taxon>Rhabditoidea</taxon>
        <taxon>Rhabditidae</taxon>
        <taxon>Mesorhabditinae</taxon>
        <taxon>Mesorhabditis</taxon>
    </lineage>
</organism>
<feature type="zinc finger region" description="C3H1-type" evidence="5">
    <location>
        <begin position="230"/>
        <end position="257"/>
    </location>
</feature>
<dbReference type="AlphaFoldDB" id="A0AAF3J9D1"/>
<keyword evidence="1 5" id="KW-0479">Metal-binding</keyword>
<dbReference type="SMART" id="SM00356">
    <property type="entry name" value="ZnF_C3H1"/>
    <property type="match status" value="2"/>
</dbReference>
<evidence type="ECO:0000259" key="7">
    <source>
        <dbReference type="PROSITE" id="PS50103"/>
    </source>
</evidence>
<proteinExistence type="predicted"/>
<evidence type="ECO:0000256" key="4">
    <source>
        <dbReference type="ARBA" id="ARBA00022833"/>
    </source>
</evidence>
<feature type="region of interest" description="Disordered" evidence="6">
    <location>
        <begin position="528"/>
        <end position="586"/>
    </location>
</feature>
<feature type="compositionally biased region" description="Basic and acidic residues" evidence="6">
    <location>
        <begin position="135"/>
        <end position="145"/>
    </location>
</feature>
<dbReference type="WBParaSite" id="MBELARI_LOCUS4674">
    <property type="protein sequence ID" value="MBELARI_LOCUS4674"/>
    <property type="gene ID" value="MBELARI_LOCUS4674"/>
</dbReference>
<dbReference type="SUPFAM" id="SSF90229">
    <property type="entry name" value="CCCH zinc finger"/>
    <property type="match status" value="2"/>
</dbReference>
<evidence type="ECO:0000256" key="3">
    <source>
        <dbReference type="ARBA" id="ARBA00022771"/>
    </source>
</evidence>
<dbReference type="InterPro" id="IPR036855">
    <property type="entry name" value="Znf_CCCH_sf"/>
</dbReference>
<feature type="zinc finger region" description="C3H1-type" evidence="5">
    <location>
        <begin position="200"/>
        <end position="227"/>
    </location>
</feature>
<feature type="compositionally biased region" description="Polar residues" evidence="6">
    <location>
        <begin position="81"/>
        <end position="96"/>
    </location>
</feature>
<dbReference type="PANTHER" id="PTHR13119">
    <property type="entry name" value="ZINC FINGER CCCH DOMAIN-CONTAINING PROTEI"/>
    <property type="match status" value="1"/>
</dbReference>
<dbReference type="PANTHER" id="PTHR13119:SF12">
    <property type="entry name" value="PROTEIN SUPPRESSOR OF SABLE"/>
    <property type="match status" value="1"/>
</dbReference>
<protein>
    <submittedName>
        <fullName evidence="9">C3H1-type domain-containing protein</fullName>
    </submittedName>
</protein>
<evidence type="ECO:0000313" key="9">
    <source>
        <dbReference type="WBParaSite" id="MBELARI_LOCUS4674"/>
    </source>
</evidence>
<feature type="compositionally biased region" description="Basic and acidic residues" evidence="6">
    <location>
        <begin position="10"/>
        <end position="24"/>
    </location>
</feature>
<accession>A0AAF3J9D1</accession>
<feature type="region of interest" description="Disordered" evidence="6">
    <location>
        <begin position="1"/>
        <end position="190"/>
    </location>
</feature>
<feature type="domain" description="C3H1-type" evidence="7">
    <location>
        <begin position="230"/>
        <end position="257"/>
    </location>
</feature>
<feature type="compositionally biased region" description="Polar residues" evidence="6">
    <location>
        <begin position="573"/>
        <end position="586"/>
    </location>
</feature>
<dbReference type="GO" id="GO:0008270">
    <property type="term" value="F:zinc ion binding"/>
    <property type="evidence" value="ECO:0007669"/>
    <property type="project" value="UniProtKB-KW"/>
</dbReference>
<keyword evidence="8" id="KW-1185">Reference proteome</keyword>
<dbReference type="Gene3D" id="4.10.1000.10">
    <property type="entry name" value="Zinc finger, CCCH-type"/>
    <property type="match status" value="1"/>
</dbReference>
<keyword evidence="4 5" id="KW-0862">Zinc</keyword>
<dbReference type="GO" id="GO:0003723">
    <property type="term" value="F:RNA binding"/>
    <property type="evidence" value="ECO:0007669"/>
    <property type="project" value="InterPro"/>
</dbReference>
<keyword evidence="2" id="KW-0677">Repeat</keyword>
<feature type="domain" description="C3H1-type" evidence="7">
    <location>
        <begin position="200"/>
        <end position="227"/>
    </location>
</feature>
<evidence type="ECO:0000256" key="5">
    <source>
        <dbReference type="PROSITE-ProRule" id="PRU00723"/>
    </source>
</evidence>
<dbReference type="InterPro" id="IPR045124">
    <property type="entry name" value="Su(sable)-like"/>
</dbReference>
<feature type="compositionally biased region" description="Low complexity" evidence="6">
    <location>
        <begin position="528"/>
        <end position="541"/>
    </location>
</feature>
<dbReference type="Proteomes" id="UP000887575">
    <property type="component" value="Unassembled WGS sequence"/>
</dbReference>
<feature type="compositionally biased region" description="Low complexity" evidence="6">
    <location>
        <begin position="452"/>
        <end position="461"/>
    </location>
</feature>
<name>A0AAF3J9D1_9BILA</name>
<feature type="region of interest" description="Disordered" evidence="6">
    <location>
        <begin position="355"/>
        <end position="475"/>
    </location>
</feature>
<reference evidence="9" key="1">
    <citation type="submission" date="2024-02" db="UniProtKB">
        <authorList>
            <consortium name="WormBaseParasite"/>
        </authorList>
    </citation>
    <scope>IDENTIFICATION</scope>
</reference>
<feature type="compositionally biased region" description="Basic and acidic residues" evidence="6">
    <location>
        <begin position="380"/>
        <end position="389"/>
    </location>
</feature>
<dbReference type="GO" id="GO:0005634">
    <property type="term" value="C:nucleus"/>
    <property type="evidence" value="ECO:0007669"/>
    <property type="project" value="TreeGrafter"/>
</dbReference>
<evidence type="ECO:0000256" key="6">
    <source>
        <dbReference type="SAM" id="MobiDB-lite"/>
    </source>
</evidence>
<evidence type="ECO:0000256" key="1">
    <source>
        <dbReference type="ARBA" id="ARBA00022723"/>
    </source>
</evidence>